<evidence type="ECO:0000313" key="3">
    <source>
        <dbReference type="EMBL" id="KAE8077591.1"/>
    </source>
</evidence>
<keyword evidence="4" id="KW-1185">Reference proteome</keyword>
<keyword evidence="2" id="KW-0812">Transmembrane</keyword>
<name>A0A5N6RIH7_9ROSI</name>
<feature type="compositionally biased region" description="Polar residues" evidence="1">
    <location>
        <begin position="19"/>
        <end position="41"/>
    </location>
</feature>
<feature type="compositionally biased region" description="Basic and acidic residues" evidence="1">
    <location>
        <begin position="331"/>
        <end position="341"/>
    </location>
</feature>
<keyword evidence="2" id="KW-0472">Membrane</keyword>
<dbReference type="AlphaFoldDB" id="A0A5N6RIH7"/>
<sequence>MQSAFVLCRLFKKQDETVECSSSGEPYPTVSSPTTANSSPGVAQPELALDPISPSLGGQAENCPTSIDVCPAESSDGTTSETPVNSHVAENGVAELPTPEFDMPLEERLNMFFDPPMEPQYGKIFSPLHSQMQSELGSSGMYHTIPSALSNGHSEVQLPYDSSEPDISVDEFLDSIFCNPDDESLRNTMSGEDNGSYSRSDAEGINAHFEVEGPVQAHLQPIEDHFTAVASGEVRTGIRIRTRQPQNLPLTEGVSQGGYVAQGTAPRRLRLQRKLQVSADWSCGPEGHESKPITTEEGEVSEKHVCAGSPSAATANSALSEPRSVISDSDENSKISEDPSTVKKPSMRSKGDILTSINVPSVYSKAASLRHKSRPFGFVFRAVVVVVLFIIFAGAWRCLTV</sequence>
<keyword evidence="2" id="KW-1133">Transmembrane helix</keyword>
<evidence type="ECO:0000256" key="2">
    <source>
        <dbReference type="SAM" id="Phobius"/>
    </source>
</evidence>
<feature type="region of interest" description="Disordered" evidence="1">
    <location>
        <begin position="311"/>
        <end position="349"/>
    </location>
</feature>
<evidence type="ECO:0000256" key="1">
    <source>
        <dbReference type="SAM" id="MobiDB-lite"/>
    </source>
</evidence>
<evidence type="ECO:0008006" key="5">
    <source>
        <dbReference type="Google" id="ProtNLM"/>
    </source>
</evidence>
<dbReference type="Proteomes" id="UP000327013">
    <property type="component" value="Chromosome 6"/>
</dbReference>
<feature type="transmembrane region" description="Helical" evidence="2">
    <location>
        <begin position="378"/>
        <end position="396"/>
    </location>
</feature>
<evidence type="ECO:0000313" key="4">
    <source>
        <dbReference type="Proteomes" id="UP000327013"/>
    </source>
</evidence>
<organism evidence="3 4">
    <name type="scientific">Carpinus fangiana</name>
    <dbReference type="NCBI Taxonomy" id="176857"/>
    <lineage>
        <taxon>Eukaryota</taxon>
        <taxon>Viridiplantae</taxon>
        <taxon>Streptophyta</taxon>
        <taxon>Embryophyta</taxon>
        <taxon>Tracheophyta</taxon>
        <taxon>Spermatophyta</taxon>
        <taxon>Magnoliopsida</taxon>
        <taxon>eudicotyledons</taxon>
        <taxon>Gunneridae</taxon>
        <taxon>Pentapetalae</taxon>
        <taxon>rosids</taxon>
        <taxon>fabids</taxon>
        <taxon>Fagales</taxon>
        <taxon>Betulaceae</taxon>
        <taxon>Carpinus</taxon>
    </lineage>
</organism>
<proteinExistence type="predicted"/>
<accession>A0A5N6RIH7</accession>
<reference evidence="3 4" key="1">
    <citation type="submission" date="2019-06" db="EMBL/GenBank/DDBJ databases">
        <title>A chromosomal-level reference genome of Carpinus fangiana (Coryloideae, Betulaceae).</title>
        <authorList>
            <person name="Yang X."/>
            <person name="Wang Z."/>
            <person name="Zhang L."/>
            <person name="Hao G."/>
            <person name="Liu J."/>
            <person name="Yang Y."/>
        </authorList>
    </citation>
    <scope>NUCLEOTIDE SEQUENCE [LARGE SCALE GENOMIC DNA]</scope>
    <source>
        <strain evidence="3">Cfa_2016G</strain>
        <tissue evidence="3">Leaf</tissue>
    </source>
</reference>
<feature type="region of interest" description="Disordered" evidence="1">
    <location>
        <begin position="19"/>
        <end position="85"/>
    </location>
</feature>
<dbReference type="EMBL" id="CM017326">
    <property type="protein sequence ID" value="KAE8077591.1"/>
    <property type="molecule type" value="Genomic_DNA"/>
</dbReference>
<dbReference type="OrthoDB" id="737278at2759"/>
<gene>
    <name evidence="3" type="ORF">FH972_016143</name>
</gene>
<protein>
    <recommendedName>
        <fullName evidence="5">NAC domain-containing protein</fullName>
    </recommendedName>
</protein>
<feature type="compositionally biased region" description="Polar residues" evidence="1">
    <location>
        <begin position="75"/>
        <end position="85"/>
    </location>
</feature>